<feature type="transmembrane region" description="Helical" evidence="6">
    <location>
        <begin position="205"/>
        <end position="223"/>
    </location>
</feature>
<evidence type="ECO:0000313" key="7">
    <source>
        <dbReference type="EMBL" id="PZQ74614.1"/>
    </source>
</evidence>
<evidence type="ECO:0000313" key="8">
    <source>
        <dbReference type="Proteomes" id="UP000249135"/>
    </source>
</evidence>
<proteinExistence type="inferred from homology"/>
<organism evidence="7 8">
    <name type="scientific">Variovorax paradoxus</name>
    <dbReference type="NCBI Taxonomy" id="34073"/>
    <lineage>
        <taxon>Bacteria</taxon>
        <taxon>Pseudomonadati</taxon>
        <taxon>Pseudomonadota</taxon>
        <taxon>Betaproteobacteria</taxon>
        <taxon>Burkholderiales</taxon>
        <taxon>Comamonadaceae</taxon>
        <taxon>Variovorax</taxon>
    </lineage>
</organism>
<keyword evidence="4 6" id="KW-1133">Transmembrane helix</keyword>
<accession>A0A2W5QBX6</accession>
<comment type="similarity">
    <text evidence="2">Belongs to the TerC family.</text>
</comment>
<feature type="transmembrane region" description="Helical" evidence="6">
    <location>
        <begin position="54"/>
        <end position="79"/>
    </location>
</feature>
<comment type="caution">
    <text evidence="7">The sequence shown here is derived from an EMBL/GenBank/DDBJ whole genome shotgun (WGS) entry which is preliminary data.</text>
</comment>
<comment type="subcellular location">
    <subcellularLocation>
        <location evidence="1">Membrane</location>
        <topology evidence="1">Multi-pass membrane protein</topology>
    </subcellularLocation>
</comment>
<gene>
    <name evidence="7" type="ORF">DI563_11835</name>
</gene>
<evidence type="ECO:0000256" key="1">
    <source>
        <dbReference type="ARBA" id="ARBA00004141"/>
    </source>
</evidence>
<evidence type="ECO:0000256" key="4">
    <source>
        <dbReference type="ARBA" id="ARBA00022989"/>
    </source>
</evidence>
<dbReference type="Proteomes" id="UP000249135">
    <property type="component" value="Unassembled WGS sequence"/>
</dbReference>
<keyword evidence="3 6" id="KW-0812">Transmembrane</keyword>
<dbReference type="InterPro" id="IPR022301">
    <property type="entry name" value="Integral_membrane_YjbE"/>
</dbReference>
<sequence length="272" mass="28441">MPSSPSWKSAASLSPATPPRWASCSRACSDPAAWADRFRATQTRGREILQSADFWIGLVKIIWINIILSGDNAVVIALAARSLPPAQQKKAILFGSGAAVVLRIVLTVVAAKLLALPYLQIIGGLLLLWIGVQLLGDEDEDEGEGKEYGSMMAAVRTILIADLVMSLDNVIAVAAAAQGSMVLLVLGLAISIPLVIFGSTLMIKLMERFPIIVMLGAALIGWVGGETIASDVSLRGVMAANPWLLHAAAAAGAVLVIAVGKWLSRRGAAAAT</sequence>
<dbReference type="PANTHER" id="PTHR30238:SF4">
    <property type="entry name" value="SLL1022 PROTEIN"/>
    <property type="match status" value="1"/>
</dbReference>
<keyword evidence="5 6" id="KW-0472">Membrane</keyword>
<dbReference type="EMBL" id="QFPP01000121">
    <property type="protein sequence ID" value="PZQ74614.1"/>
    <property type="molecule type" value="Genomic_DNA"/>
</dbReference>
<evidence type="ECO:0000256" key="5">
    <source>
        <dbReference type="ARBA" id="ARBA00023136"/>
    </source>
</evidence>
<evidence type="ECO:0008006" key="9">
    <source>
        <dbReference type="Google" id="ProtNLM"/>
    </source>
</evidence>
<feature type="transmembrane region" description="Helical" evidence="6">
    <location>
        <begin position="171"/>
        <end position="198"/>
    </location>
</feature>
<reference evidence="7 8" key="1">
    <citation type="submission" date="2017-08" db="EMBL/GenBank/DDBJ databases">
        <title>Infants hospitalized years apart are colonized by the same room-sourced microbial strains.</title>
        <authorList>
            <person name="Brooks B."/>
            <person name="Olm M.R."/>
            <person name="Firek B.A."/>
            <person name="Baker R."/>
            <person name="Thomas B.C."/>
            <person name="Morowitz M.J."/>
            <person name="Banfield J.F."/>
        </authorList>
    </citation>
    <scope>NUCLEOTIDE SEQUENCE [LARGE SCALE GENOMIC DNA]</scope>
    <source>
        <strain evidence="7">S2_005_003_R2_41</strain>
    </source>
</reference>
<evidence type="ECO:0000256" key="3">
    <source>
        <dbReference type="ARBA" id="ARBA00022692"/>
    </source>
</evidence>
<feature type="transmembrane region" description="Helical" evidence="6">
    <location>
        <begin position="117"/>
        <end position="136"/>
    </location>
</feature>
<dbReference type="PANTHER" id="PTHR30238">
    <property type="entry name" value="MEMBRANE BOUND PREDICTED REDOX MODULATOR"/>
    <property type="match status" value="1"/>
</dbReference>
<dbReference type="AlphaFoldDB" id="A0A2W5QBX6"/>
<protein>
    <recommendedName>
        <fullName evidence="9">TerC family protein</fullName>
    </recommendedName>
</protein>
<dbReference type="InterPro" id="IPR005496">
    <property type="entry name" value="Integral_membrane_TerC"/>
</dbReference>
<dbReference type="Pfam" id="PF03741">
    <property type="entry name" value="TerC"/>
    <property type="match status" value="1"/>
</dbReference>
<evidence type="ECO:0000256" key="2">
    <source>
        <dbReference type="ARBA" id="ARBA00007511"/>
    </source>
</evidence>
<dbReference type="GO" id="GO:0016020">
    <property type="term" value="C:membrane"/>
    <property type="evidence" value="ECO:0007669"/>
    <property type="project" value="UniProtKB-SubCell"/>
</dbReference>
<feature type="transmembrane region" description="Helical" evidence="6">
    <location>
        <begin position="243"/>
        <end position="263"/>
    </location>
</feature>
<evidence type="ECO:0000256" key="6">
    <source>
        <dbReference type="SAM" id="Phobius"/>
    </source>
</evidence>
<feature type="transmembrane region" description="Helical" evidence="6">
    <location>
        <begin position="91"/>
        <end position="111"/>
    </location>
</feature>
<dbReference type="NCBIfam" id="TIGR03717">
    <property type="entry name" value="R_switched_YjbE"/>
    <property type="match status" value="1"/>
</dbReference>
<name>A0A2W5QBX6_VARPD</name>